<dbReference type="EMBL" id="VULZ01000002">
    <property type="protein sequence ID" value="MSS13845.1"/>
    <property type="molecule type" value="Genomic_DNA"/>
</dbReference>
<sequence>MKPIVRRLITLVCGFGIALLFMAAAIYFGYSNAYRRGTETSEVYMFGLNIYHLVLSGEKYIGTSNGPAMGGVSAIVMAVVFAVEEIIFKLRKH</sequence>
<keyword evidence="1" id="KW-0812">Transmembrane</keyword>
<organism evidence="2 3">
    <name type="scientific">Porcincola intestinalis</name>
    <dbReference type="NCBI Taxonomy" id="2606632"/>
    <lineage>
        <taxon>Bacteria</taxon>
        <taxon>Bacillati</taxon>
        <taxon>Bacillota</taxon>
        <taxon>Clostridia</taxon>
        <taxon>Lachnospirales</taxon>
        <taxon>Lachnospiraceae</taxon>
        <taxon>Porcincola</taxon>
    </lineage>
</organism>
<dbReference type="AlphaFoldDB" id="A0A6L5X2K3"/>
<dbReference type="Pfam" id="PF19388">
    <property type="entry name" value="DUF5963"/>
    <property type="match status" value="1"/>
</dbReference>
<evidence type="ECO:0000313" key="2">
    <source>
        <dbReference type="EMBL" id="MSS13845.1"/>
    </source>
</evidence>
<name>A0A6L5X2K3_9FIRM</name>
<evidence type="ECO:0000313" key="3">
    <source>
        <dbReference type="Proteomes" id="UP000481852"/>
    </source>
</evidence>
<evidence type="ECO:0000256" key="1">
    <source>
        <dbReference type="SAM" id="Phobius"/>
    </source>
</evidence>
<feature type="transmembrane region" description="Helical" evidence="1">
    <location>
        <begin position="7"/>
        <end position="30"/>
    </location>
</feature>
<accession>A0A6L5X2K3</accession>
<dbReference type="InterPro" id="IPR046007">
    <property type="entry name" value="DUF5963"/>
</dbReference>
<keyword evidence="1" id="KW-1133">Transmembrane helix</keyword>
<gene>
    <name evidence="2" type="ORF">FYJ35_02105</name>
</gene>
<comment type="caution">
    <text evidence="2">The sequence shown here is derived from an EMBL/GenBank/DDBJ whole genome shotgun (WGS) entry which is preliminary data.</text>
</comment>
<proteinExistence type="predicted"/>
<feature type="transmembrane region" description="Helical" evidence="1">
    <location>
        <begin position="68"/>
        <end position="88"/>
    </location>
</feature>
<dbReference type="RefSeq" id="WP_154522495.1">
    <property type="nucleotide sequence ID" value="NZ_JAXEDB010000050.1"/>
</dbReference>
<keyword evidence="3" id="KW-1185">Reference proteome</keyword>
<reference evidence="2 3" key="1">
    <citation type="submission" date="2019-08" db="EMBL/GenBank/DDBJ databases">
        <title>In-depth cultivation of the pig gut microbiome towards novel bacterial diversity and tailored functional studies.</title>
        <authorList>
            <person name="Wylensek D."/>
            <person name="Hitch T.C.A."/>
            <person name="Clavel T."/>
        </authorList>
    </citation>
    <scope>NUCLEOTIDE SEQUENCE [LARGE SCALE GENOMIC DNA]</scope>
    <source>
        <strain evidence="2 3">Oil+RF-744-WCA-WT-11</strain>
    </source>
</reference>
<protein>
    <submittedName>
        <fullName evidence="2">LlsX family protein</fullName>
    </submittedName>
</protein>
<dbReference type="Proteomes" id="UP000481852">
    <property type="component" value="Unassembled WGS sequence"/>
</dbReference>
<dbReference type="NCBIfam" id="NF033904">
    <property type="entry name" value="LlsX_fam"/>
    <property type="match status" value="1"/>
</dbReference>
<keyword evidence="1" id="KW-0472">Membrane</keyword>